<keyword evidence="2" id="KW-1185">Reference proteome</keyword>
<name>A0ABR2IT56_9PEZI</name>
<gene>
    <name evidence="1" type="ORF">PGQ11_006596</name>
</gene>
<accession>A0ABR2IT56</accession>
<reference evidence="1 2" key="1">
    <citation type="journal article" date="2024" name="IMA Fungus">
        <title>Apiospora arundinis, a panoply of carbohydrate-active enzymes and secondary metabolites.</title>
        <authorList>
            <person name="Sorensen T."/>
            <person name="Petersen C."/>
            <person name="Muurmann A.T."/>
            <person name="Christiansen J.V."/>
            <person name="Brundto M.L."/>
            <person name="Overgaard C.K."/>
            <person name="Boysen A.T."/>
            <person name="Wollenberg R.D."/>
            <person name="Larsen T.O."/>
            <person name="Sorensen J.L."/>
            <person name="Nielsen K.L."/>
            <person name="Sondergaard T.E."/>
        </authorList>
    </citation>
    <scope>NUCLEOTIDE SEQUENCE [LARGE SCALE GENOMIC DNA]</scope>
    <source>
        <strain evidence="1 2">AAU 773</strain>
    </source>
</reference>
<dbReference type="Proteomes" id="UP001390339">
    <property type="component" value="Unassembled WGS sequence"/>
</dbReference>
<proteinExistence type="predicted"/>
<evidence type="ECO:0000313" key="2">
    <source>
        <dbReference type="Proteomes" id="UP001390339"/>
    </source>
</evidence>
<dbReference type="EMBL" id="JAPCWZ010000004">
    <property type="protein sequence ID" value="KAK8868018.1"/>
    <property type="molecule type" value="Genomic_DNA"/>
</dbReference>
<protein>
    <submittedName>
        <fullName evidence="1">Uncharacterized protein</fullName>
    </submittedName>
</protein>
<organism evidence="1 2">
    <name type="scientific">Apiospora arundinis</name>
    <dbReference type="NCBI Taxonomy" id="335852"/>
    <lineage>
        <taxon>Eukaryota</taxon>
        <taxon>Fungi</taxon>
        <taxon>Dikarya</taxon>
        <taxon>Ascomycota</taxon>
        <taxon>Pezizomycotina</taxon>
        <taxon>Sordariomycetes</taxon>
        <taxon>Xylariomycetidae</taxon>
        <taxon>Amphisphaeriales</taxon>
        <taxon>Apiosporaceae</taxon>
        <taxon>Apiospora</taxon>
    </lineage>
</organism>
<evidence type="ECO:0000313" key="1">
    <source>
        <dbReference type="EMBL" id="KAK8868018.1"/>
    </source>
</evidence>
<sequence>MLCYVVIPSEQSKLTSVQTVFRMCMALAWPDSYASGDTRIEEVEEGNYPMYIITNPDLHDTNSELTPFLIITSFGPEKLLLMFGDLAADGSLEHQMVPILKMIDLGECQRERTRGQVLQIPQQVKIWTRPLSNRCTCCSEQEWLNKTSDSIATLLSFHIETLCERGARTSPNDVPLDPELQVLADMTSMEQVDIRRLSEVVIDAVATRTESWYQTKHPGLDASIESDTSVQELVRSVFFDADETFTRIF</sequence>
<comment type="caution">
    <text evidence="1">The sequence shown here is derived from an EMBL/GenBank/DDBJ whole genome shotgun (WGS) entry which is preliminary data.</text>
</comment>